<dbReference type="GO" id="GO:0008360">
    <property type="term" value="P:regulation of cell shape"/>
    <property type="evidence" value="ECO:0007669"/>
    <property type="project" value="UniProtKB-KW"/>
</dbReference>
<feature type="transmembrane region" description="Helical" evidence="8">
    <location>
        <begin position="154"/>
        <end position="173"/>
    </location>
</feature>
<proteinExistence type="inferred from homology"/>
<dbReference type="OrthoDB" id="5297408at2"/>
<dbReference type="AlphaFoldDB" id="A0A2N4U615"/>
<dbReference type="PANTHER" id="PTHR37484:SF1">
    <property type="entry name" value="ROD SHAPE-DETERMINING PROTEIN MRED"/>
    <property type="match status" value="1"/>
</dbReference>
<dbReference type="Proteomes" id="UP000234190">
    <property type="component" value="Unassembled WGS sequence"/>
</dbReference>
<accession>A0A2N4U615</accession>
<dbReference type="NCBIfam" id="TIGR03426">
    <property type="entry name" value="shape_MreD"/>
    <property type="match status" value="1"/>
</dbReference>
<evidence type="ECO:0000256" key="2">
    <source>
        <dbReference type="ARBA" id="ARBA00007776"/>
    </source>
</evidence>
<evidence type="ECO:0000256" key="3">
    <source>
        <dbReference type="ARBA" id="ARBA00022475"/>
    </source>
</evidence>
<dbReference type="InterPro" id="IPR007227">
    <property type="entry name" value="Cell_shape_determining_MreD"/>
</dbReference>
<comment type="subcellular location">
    <subcellularLocation>
        <location evidence="1">Cell membrane</location>
        <topology evidence="1">Multi-pass membrane protein</topology>
    </subcellularLocation>
</comment>
<keyword evidence="10" id="KW-1185">Reference proteome</keyword>
<organism evidence="9 10">
    <name type="scientific">Pollutimonas subterranea</name>
    <dbReference type="NCBI Taxonomy" id="2045210"/>
    <lineage>
        <taxon>Bacteria</taxon>
        <taxon>Pseudomonadati</taxon>
        <taxon>Pseudomonadota</taxon>
        <taxon>Betaproteobacteria</taxon>
        <taxon>Burkholderiales</taxon>
        <taxon>Alcaligenaceae</taxon>
        <taxon>Pollutimonas</taxon>
    </lineage>
</organism>
<evidence type="ECO:0000256" key="7">
    <source>
        <dbReference type="ARBA" id="ARBA00023136"/>
    </source>
</evidence>
<dbReference type="PANTHER" id="PTHR37484">
    <property type="entry name" value="ROD SHAPE-DETERMINING PROTEIN MRED"/>
    <property type="match status" value="1"/>
</dbReference>
<evidence type="ECO:0000256" key="4">
    <source>
        <dbReference type="ARBA" id="ARBA00022692"/>
    </source>
</evidence>
<evidence type="ECO:0000256" key="1">
    <source>
        <dbReference type="ARBA" id="ARBA00004651"/>
    </source>
</evidence>
<evidence type="ECO:0000313" key="10">
    <source>
        <dbReference type="Proteomes" id="UP000234190"/>
    </source>
</evidence>
<comment type="similarity">
    <text evidence="2">Belongs to the MreD family.</text>
</comment>
<evidence type="ECO:0000256" key="5">
    <source>
        <dbReference type="ARBA" id="ARBA00022960"/>
    </source>
</evidence>
<reference evidence="9 10" key="1">
    <citation type="submission" date="2017-10" db="EMBL/GenBank/DDBJ databases">
        <title>Two draft genome sequences of Pusillimonas sp. strains isolated from a nitrate- and radionuclide-contaminated groundwater in Russia.</title>
        <authorList>
            <person name="Grouzdev D.S."/>
            <person name="Tourova T.P."/>
            <person name="Goeva M.A."/>
            <person name="Babich T.L."/>
            <person name="Sokolova D.S."/>
            <person name="Abdullin R."/>
            <person name="Poltaraus A.B."/>
            <person name="Toshchakov S.V."/>
            <person name="Nazina T.N."/>
        </authorList>
    </citation>
    <scope>NUCLEOTIDE SEQUENCE [LARGE SCALE GENOMIC DNA]</scope>
    <source>
        <strain evidence="9 10">JR1/69-3-13</strain>
    </source>
</reference>
<evidence type="ECO:0000313" key="9">
    <source>
        <dbReference type="EMBL" id="PLC50462.1"/>
    </source>
</evidence>
<comment type="caution">
    <text evidence="9">The sequence shown here is derived from an EMBL/GenBank/DDBJ whole genome shotgun (WGS) entry which is preliminary data.</text>
</comment>
<sequence length="192" mass="21629">MVRKPASNVPATGQRRSSLSSLEPIDASPFKRPSSPLFVWFTLLLIWLVSLLPWRLWQPAPDLLLLVIAFWCLNEPTRVNMLAAFCIGLLMDVHDGGLLGEQALTFSVAAYGSLLLRRRLQRFNSIVQAIHMVPVFVLSEAVSRLAHSWLAGEWVGWAWLWSALFTAMLWPLADVLLHMPQRRLDETESGSA</sequence>
<evidence type="ECO:0000256" key="8">
    <source>
        <dbReference type="SAM" id="Phobius"/>
    </source>
</evidence>
<feature type="transmembrane region" description="Helical" evidence="8">
    <location>
        <begin position="37"/>
        <end position="56"/>
    </location>
</feature>
<keyword evidence="6 8" id="KW-1133">Transmembrane helix</keyword>
<dbReference type="GO" id="GO:0005886">
    <property type="term" value="C:plasma membrane"/>
    <property type="evidence" value="ECO:0007669"/>
    <property type="project" value="UniProtKB-SubCell"/>
</dbReference>
<dbReference type="EMBL" id="PDNW01000005">
    <property type="protein sequence ID" value="PLC50462.1"/>
    <property type="molecule type" value="Genomic_DNA"/>
</dbReference>
<protein>
    <submittedName>
        <fullName evidence="9">Rod shape-determining protein MreD</fullName>
    </submittedName>
</protein>
<feature type="transmembrane region" description="Helical" evidence="8">
    <location>
        <begin position="97"/>
        <end position="116"/>
    </location>
</feature>
<dbReference type="PIRSF" id="PIRSF018472">
    <property type="entry name" value="MreD_proteobac"/>
    <property type="match status" value="1"/>
</dbReference>
<keyword evidence="4 8" id="KW-0812">Transmembrane</keyword>
<evidence type="ECO:0000256" key="6">
    <source>
        <dbReference type="ARBA" id="ARBA00022989"/>
    </source>
</evidence>
<keyword evidence="3" id="KW-1003">Cell membrane</keyword>
<dbReference type="Pfam" id="PF04093">
    <property type="entry name" value="MreD"/>
    <property type="match status" value="1"/>
</dbReference>
<feature type="transmembrane region" description="Helical" evidence="8">
    <location>
        <begin position="123"/>
        <end position="142"/>
    </location>
</feature>
<dbReference type="InterPro" id="IPR026034">
    <property type="entry name" value="MreD_proteobac"/>
</dbReference>
<keyword evidence="5" id="KW-0133">Cell shape</keyword>
<name>A0A2N4U615_9BURK</name>
<dbReference type="RefSeq" id="WP_102073561.1">
    <property type="nucleotide sequence ID" value="NZ_PDNW01000005.1"/>
</dbReference>
<keyword evidence="7 8" id="KW-0472">Membrane</keyword>
<gene>
    <name evidence="9" type="primary">mreD</name>
    <name evidence="9" type="ORF">CR159_08440</name>
</gene>